<dbReference type="eggNOG" id="COG4966">
    <property type="taxonomic scope" value="Bacteria"/>
</dbReference>
<dbReference type="AlphaFoldDB" id="I4C8B5"/>
<evidence type="ECO:0000256" key="1">
    <source>
        <dbReference type="SAM" id="Phobius"/>
    </source>
</evidence>
<dbReference type="Pfam" id="PF07963">
    <property type="entry name" value="N_methyl"/>
    <property type="match status" value="1"/>
</dbReference>
<proteinExistence type="predicted"/>
<evidence type="ECO:0000313" key="3">
    <source>
        <dbReference type="Proteomes" id="UP000006055"/>
    </source>
</evidence>
<dbReference type="RefSeq" id="WP_014810943.1">
    <property type="nucleotide sequence ID" value="NC_018025.1"/>
</dbReference>
<accession>I4C8B5</accession>
<dbReference type="EMBL" id="CP003360">
    <property type="protein sequence ID" value="AFM25806.1"/>
    <property type="molecule type" value="Genomic_DNA"/>
</dbReference>
<sequence length="335" mass="36753">MRNQKGFTLMELMIGMLILGMAIAGALSLFIFQSKRGHESFRDKTTDERVFATLALISRDIQQAGFGVSADHAKLALHVKTTSGSPDALYVSYSDYLSLQYLDRATDLTFLRMNTIWCDRCLDAPYQGFVKLVDPSRLVLQGIPQRSSNTLNGSVGAVLADTTPTSKTTPPVSVEVDVKATTAVVNPSVLGTQDWTFPFVTSSSLAPNTIVVPAVSYRMIKVDRTESFYGSPKTVSYYSLWRNRGSDANPYGEPLLGWDPTTDRGDKFMNLVDFKVRRQYTGGSWDTGGDPANVRLVEISLSYQVNKGTGGATSWGSTVKRTLRISPRNLAFVGL</sequence>
<protein>
    <submittedName>
        <fullName evidence="2">Prepilin-type N-terminal cleavage/methylation domain-containing protein</fullName>
    </submittedName>
</protein>
<dbReference type="InterPro" id="IPR012902">
    <property type="entry name" value="N_methyl_site"/>
</dbReference>
<dbReference type="Proteomes" id="UP000006055">
    <property type="component" value="Chromosome"/>
</dbReference>
<dbReference type="STRING" id="706587.Desti_3144"/>
<keyword evidence="3" id="KW-1185">Reference proteome</keyword>
<evidence type="ECO:0000313" key="2">
    <source>
        <dbReference type="EMBL" id="AFM25806.1"/>
    </source>
</evidence>
<reference evidence="3" key="1">
    <citation type="submission" date="2012-06" db="EMBL/GenBank/DDBJ databases">
        <title>Complete sequence of chromosome of Desulfomonile tiedjei DSM 6799.</title>
        <authorList>
            <person name="Lucas S."/>
            <person name="Copeland A."/>
            <person name="Lapidus A."/>
            <person name="Glavina del Rio T."/>
            <person name="Dalin E."/>
            <person name="Tice H."/>
            <person name="Bruce D."/>
            <person name="Goodwin L."/>
            <person name="Pitluck S."/>
            <person name="Peters L."/>
            <person name="Ovchinnikova G."/>
            <person name="Zeytun A."/>
            <person name="Lu M."/>
            <person name="Kyrpides N."/>
            <person name="Mavromatis K."/>
            <person name="Ivanova N."/>
            <person name="Brettin T."/>
            <person name="Detter J.C."/>
            <person name="Han C."/>
            <person name="Larimer F."/>
            <person name="Land M."/>
            <person name="Hauser L."/>
            <person name="Markowitz V."/>
            <person name="Cheng J.-F."/>
            <person name="Hugenholtz P."/>
            <person name="Woyke T."/>
            <person name="Wu D."/>
            <person name="Spring S."/>
            <person name="Schroeder M."/>
            <person name="Brambilla E."/>
            <person name="Klenk H.-P."/>
            <person name="Eisen J.A."/>
        </authorList>
    </citation>
    <scope>NUCLEOTIDE SEQUENCE [LARGE SCALE GENOMIC DNA]</scope>
    <source>
        <strain evidence="3">ATCC 49306 / DSM 6799 / DCB-1</strain>
    </source>
</reference>
<keyword evidence="1" id="KW-1133">Transmembrane helix</keyword>
<name>I4C8B5_DESTA</name>
<keyword evidence="1" id="KW-0472">Membrane</keyword>
<dbReference type="NCBIfam" id="TIGR02532">
    <property type="entry name" value="IV_pilin_GFxxxE"/>
    <property type="match status" value="1"/>
</dbReference>
<dbReference type="HOGENOM" id="CLU_828276_0_0_7"/>
<feature type="transmembrane region" description="Helical" evidence="1">
    <location>
        <begin position="12"/>
        <end position="32"/>
    </location>
</feature>
<keyword evidence="1" id="KW-0812">Transmembrane</keyword>
<dbReference type="KEGG" id="dti:Desti_3144"/>
<gene>
    <name evidence="2" type="ordered locus">Desti_3144</name>
</gene>
<organism evidence="2 3">
    <name type="scientific">Desulfomonile tiedjei (strain ATCC 49306 / DSM 6799 / DCB-1)</name>
    <dbReference type="NCBI Taxonomy" id="706587"/>
    <lineage>
        <taxon>Bacteria</taxon>
        <taxon>Pseudomonadati</taxon>
        <taxon>Thermodesulfobacteriota</taxon>
        <taxon>Desulfomonilia</taxon>
        <taxon>Desulfomonilales</taxon>
        <taxon>Desulfomonilaceae</taxon>
        <taxon>Desulfomonile</taxon>
    </lineage>
</organism>